<accession>A0A2N5M3I2</accession>
<reference evidence="1 2" key="1">
    <citation type="submission" date="2017-11" db="EMBL/GenBank/DDBJ databases">
        <title>Comparitive Functional Genomics of Dry Heat Resistant strains isolated from the Viking Spacecraft.</title>
        <authorList>
            <person name="Seuylemezian A."/>
            <person name="Cooper K."/>
            <person name="Vaishampayan P."/>
        </authorList>
    </citation>
    <scope>NUCLEOTIDE SEQUENCE [LARGE SCALE GENOMIC DNA]</scope>
    <source>
        <strain evidence="1 2">V1-29</strain>
    </source>
</reference>
<name>A0A2N5M3I2_9BACI</name>
<gene>
    <name evidence="1" type="ORF">CUU66_16305</name>
</gene>
<organism evidence="1 2">
    <name type="scientific">Peribacillus deserti</name>
    <dbReference type="NCBI Taxonomy" id="673318"/>
    <lineage>
        <taxon>Bacteria</taxon>
        <taxon>Bacillati</taxon>
        <taxon>Bacillota</taxon>
        <taxon>Bacilli</taxon>
        <taxon>Bacillales</taxon>
        <taxon>Bacillaceae</taxon>
        <taxon>Peribacillus</taxon>
    </lineage>
</organism>
<evidence type="ECO:0000313" key="2">
    <source>
        <dbReference type="Proteomes" id="UP000234748"/>
    </source>
</evidence>
<proteinExistence type="predicted"/>
<comment type="caution">
    <text evidence="1">The sequence shown here is derived from an EMBL/GenBank/DDBJ whole genome shotgun (WGS) entry which is preliminary data.</text>
</comment>
<sequence>MIYEMTIQVRVADFNRGYKWYETLLKRNADLIPHEGFAEWELVPGCWLQVAGGIPSDGSGPVRLGVTDIESERNRIMSALGVSFFDIHTREEVPVKWAGFTDPWGNRLGFFEYKNINDKEVQIQRMFGSRDAQK</sequence>
<evidence type="ECO:0000313" key="1">
    <source>
        <dbReference type="EMBL" id="PLT28917.1"/>
    </source>
</evidence>
<keyword evidence="1" id="KW-0560">Oxidoreductase</keyword>
<dbReference type="InterPro" id="IPR029068">
    <property type="entry name" value="Glyas_Bleomycin-R_OHBP_Dase"/>
</dbReference>
<dbReference type="SUPFAM" id="SSF54593">
    <property type="entry name" value="Glyoxalase/Bleomycin resistance protein/Dihydroxybiphenyl dioxygenase"/>
    <property type="match status" value="1"/>
</dbReference>
<dbReference type="RefSeq" id="WP_101644074.1">
    <property type="nucleotide sequence ID" value="NZ_PGUY01000050.1"/>
</dbReference>
<keyword evidence="2" id="KW-1185">Reference proteome</keyword>
<dbReference type="AlphaFoldDB" id="A0A2N5M3I2"/>
<dbReference type="OrthoDB" id="2453533at2"/>
<keyword evidence="1" id="KW-0503">Monooxygenase</keyword>
<dbReference type="GO" id="GO:0004497">
    <property type="term" value="F:monooxygenase activity"/>
    <property type="evidence" value="ECO:0007669"/>
    <property type="project" value="UniProtKB-KW"/>
</dbReference>
<dbReference type="EMBL" id="PGUY01000050">
    <property type="protein sequence ID" value="PLT28917.1"/>
    <property type="molecule type" value="Genomic_DNA"/>
</dbReference>
<dbReference type="Gene3D" id="3.10.180.10">
    <property type="entry name" value="2,3-Dihydroxybiphenyl 1,2-Dioxygenase, domain 1"/>
    <property type="match status" value="1"/>
</dbReference>
<protein>
    <submittedName>
        <fullName evidence="1">Ornithine monooxygenase</fullName>
    </submittedName>
</protein>
<dbReference type="Proteomes" id="UP000234748">
    <property type="component" value="Unassembled WGS sequence"/>
</dbReference>